<dbReference type="GO" id="GO:0008652">
    <property type="term" value="P:amino acid biosynthetic process"/>
    <property type="evidence" value="ECO:0007669"/>
    <property type="project" value="UniProtKB-KW"/>
</dbReference>
<sequence>MPTVTILDDYQGVALTSADWSDVRRDYTVDVIGEHIADPEALVDRLRDSDVVVAMRERTPFPAAVLQALPALRLLITTGPVNASIDLAAAAAAGITVCGTGGAGNAMPELTIGMIIALTRNFAQEDAAVRAGGWQHTIGPGLQGKTLGVVGLGRLGTPVARLAQAFGMSVIAWSPRLTAERAAEHGVRAVTKADLFGESDVITVHMPLADGTRGIVGAEDIARMKRTAYLVNTSRGPIVDQAALVAALRENRIAGAGLDVYDTEPLPVDDPLRSLPNTLLLPHIGYVTTDAYRVFYRHAVEDIVAFDAGAPLRVLTPR</sequence>
<evidence type="ECO:0000259" key="6">
    <source>
        <dbReference type="Pfam" id="PF00389"/>
    </source>
</evidence>
<dbReference type="SUPFAM" id="SSF51735">
    <property type="entry name" value="NAD(P)-binding Rossmann-fold domains"/>
    <property type="match status" value="1"/>
</dbReference>
<keyword evidence="4" id="KW-0520">NAD</keyword>
<dbReference type="RefSeq" id="WP_263995102.1">
    <property type="nucleotide sequence ID" value="NZ_JACKVK010000005.1"/>
</dbReference>
<dbReference type="PROSITE" id="PS00670">
    <property type="entry name" value="D_2_HYDROXYACID_DH_2"/>
    <property type="match status" value="1"/>
</dbReference>
<organism evidence="8 9">
    <name type="scientific">Mycobacterium yunnanensis</name>
    <dbReference type="NCBI Taxonomy" id="368477"/>
    <lineage>
        <taxon>Bacteria</taxon>
        <taxon>Bacillati</taxon>
        <taxon>Actinomycetota</taxon>
        <taxon>Actinomycetes</taxon>
        <taxon>Mycobacteriales</taxon>
        <taxon>Mycobacteriaceae</taxon>
        <taxon>Mycobacterium</taxon>
    </lineage>
</organism>
<dbReference type="SUPFAM" id="SSF52283">
    <property type="entry name" value="Formate/glycerate dehydrogenase catalytic domain-like"/>
    <property type="match status" value="1"/>
</dbReference>
<evidence type="ECO:0000256" key="3">
    <source>
        <dbReference type="ARBA" id="ARBA00023002"/>
    </source>
</evidence>
<keyword evidence="3 5" id="KW-0560">Oxidoreductase</keyword>
<accession>A0A9X2YJ93</accession>
<dbReference type="InterPro" id="IPR029752">
    <property type="entry name" value="D-isomer_DH_CS1"/>
</dbReference>
<dbReference type="InterPro" id="IPR036291">
    <property type="entry name" value="NAD(P)-bd_dom_sf"/>
</dbReference>
<evidence type="ECO:0000259" key="7">
    <source>
        <dbReference type="Pfam" id="PF02826"/>
    </source>
</evidence>
<dbReference type="AlphaFoldDB" id="A0A9X2YJ93"/>
<dbReference type="InterPro" id="IPR006139">
    <property type="entry name" value="D-isomer_2_OHA_DH_cat_dom"/>
</dbReference>
<gene>
    <name evidence="8" type="ORF">H7K45_07155</name>
</gene>
<dbReference type="PANTHER" id="PTHR42789:SF1">
    <property type="entry name" value="D-ISOMER SPECIFIC 2-HYDROXYACID DEHYDROGENASE FAMILY PROTEIN (AFU_ORTHOLOGUE AFUA_6G10090)"/>
    <property type="match status" value="1"/>
</dbReference>
<dbReference type="PROSITE" id="PS00671">
    <property type="entry name" value="D_2_HYDROXYACID_DH_3"/>
    <property type="match status" value="1"/>
</dbReference>
<name>A0A9X2YJ93_9MYCO</name>
<dbReference type="Pfam" id="PF00389">
    <property type="entry name" value="2-Hacid_dh"/>
    <property type="match status" value="1"/>
</dbReference>
<dbReference type="GO" id="GO:0051287">
    <property type="term" value="F:NAD binding"/>
    <property type="evidence" value="ECO:0007669"/>
    <property type="project" value="InterPro"/>
</dbReference>
<evidence type="ECO:0000256" key="5">
    <source>
        <dbReference type="RuleBase" id="RU003719"/>
    </source>
</evidence>
<dbReference type="InterPro" id="IPR006140">
    <property type="entry name" value="D-isomer_DH_NAD-bd"/>
</dbReference>
<evidence type="ECO:0000256" key="1">
    <source>
        <dbReference type="ARBA" id="ARBA00005854"/>
    </source>
</evidence>
<dbReference type="PANTHER" id="PTHR42789">
    <property type="entry name" value="D-ISOMER SPECIFIC 2-HYDROXYACID DEHYDROGENASE FAMILY PROTEIN (AFU_ORTHOLOGUE AFUA_6G10090)"/>
    <property type="match status" value="1"/>
</dbReference>
<evidence type="ECO:0000313" key="9">
    <source>
        <dbReference type="Proteomes" id="UP001141629"/>
    </source>
</evidence>
<reference evidence="8" key="1">
    <citation type="submission" date="2020-07" db="EMBL/GenBank/DDBJ databases">
        <authorList>
            <person name="Pettersson B.M.F."/>
            <person name="Behra P.R.K."/>
            <person name="Ramesh M."/>
            <person name="Das S."/>
            <person name="Dasgupta S."/>
            <person name="Kirsebom L.A."/>
        </authorList>
    </citation>
    <scope>NUCLEOTIDE SEQUENCE</scope>
    <source>
        <strain evidence="8">DSM 44838</strain>
    </source>
</reference>
<feature type="domain" description="D-isomer specific 2-hydroxyacid dehydrogenase NAD-binding" evidence="7">
    <location>
        <begin position="112"/>
        <end position="285"/>
    </location>
</feature>
<evidence type="ECO:0000313" key="8">
    <source>
        <dbReference type="EMBL" id="MCV7420312.1"/>
    </source>
</evidence>
<dbReference type="GO" id="GO:0016616">
    <property type="term" value="F:oxidoreductase activity, acting on the CH-OH group of donors, NAD or NADP as acceptor"/>
    <property type="evidence" value="ECO:0007669"/>
    <property type="project" value="InterPro"/>
</dbReference>
<evidence type="ECO:0000256" key="2">
    <source>
        <dbReference type="ARBA" id="ARBA00022605"/>
    </source>
</evidence>
<reference evidence="8" key="2">
    <citation type="journal article" date="2022" name="BMC Genomics">
        <title>Comparative genome analysis of mycobacteria focusing on tRNA and non-coding RNA.</title>
        <authorList>
            <person name="Behra P.R.K."/>
            <person name="Pettersson B.M.F."/>
            <person name="Ramesh M."/>
            <person name="Das S."/>
            <person name="Dasgupta S."/>
            <person name="Kirsebom L.A."/>
        </authorList>
    </citation>
    <scope>NUCLEOTIDE SEQUENCE</scope>
    <source>
        <strain evidence="8">DSM 44838</strain>
    </source>
</reference>
<dbReference type="CDD" id="cd12169">
    <property type="entry name" value="PGDH_like_1"/>
    <property type="match status" value="1"/>
</dbReference>
<dbReference type="Gene3D" id="3.40.50.720">
    <property type="entry name" value="NAD(P)-binding Rossmann-like Domain"/>
    <property type="match status" value="2"/>
</dbReference>
<protein>
    <submittedName>
        <fullName evidence="8">D-2-hydroxyacid dehydrogenase family protein</fullName>
    </submittedName>
</protein>
<comment type="caution">
    <text evidence="8">The sequence shown here is derived from an EMBL/GenBank/DDBJ whole genome shotgun (WGS) entry which is preliminary data.</text>
</comment>
<keyword evidence="2" id="KW-0028">Amino-acid biosynthesis</keyword>
<keyword evidence="9" id="KW-1185">Reference proteome</keyword>
<dbReference type="PROSITE" id="PS00065">
    <property type="entry name" value="D_2_HYDROXYACID_DH_1"/>
    <property type="match status" value="1"/>
</dbReference>
<dbReference type="InterPro" id="IPR050857">
    <property type="entry name" value="D-2-hydroxyacid_DH"/>
</dbReference>
<comment type="similarity">
    <text evidence="1 5">Belongs to the D-isomer specific 2-hydroxyacid dehydrogenase family.</text>
</comment>
<dbReference type="FunFam" id="3.40.50.720:FF:000203">
    <property type="entry name" value="D-3-phosphoglycerate dehydrogenase (SerA)"/>
    <property type="match status" value="1"/>
</dbReference>
<evidence type="ECO:0000256" key="4">
    <source>
        <dbReference type="ARBA" id="ARBA00023027"/>
    </source>
</evidence>
<dbReference type="InterPro" id="IPR029753">
    <property type="entry name" value="D-isomer_DH_CS"/>
</dbReference>
<feature type="domain" description="D-isomer specific 2-hydroxyacid dehydrogenase catalytic" evidence="6">
    <location>
        <begin position="28"/>
        <end position="312"/>
    </location>
</feature>
<dbReference type="Pfam" id="PF02826">
    <property type="entry name" value="2-Hacid_dh_C"/>
    <property type="match status" value="1"/>
</dbReference>
<dbReference type="Proteomes" id="UP001141629">
    <property type="component" value="Unassembled WGS sequence"/>
</dbReference>
<dbReference type="EMBL" id="JACKVK010000005">
    <property type="protein sequence ID" value="MCV7420312.1"/>
    <property type="molecule type" value="Genomic_DNA"/>
</dbReference>
<proteinExistence type="inferred from homology"/>